<accession>A0ABN8PUD9</accession>
<evidence type="ECO:0000256" key="1">
    <source>
        <dbReference type="SAM" id="MobiDB-lite"/>
    </source>
</evidence>
<dbReference type="Proteomes" id="UP001159405">
    <property type="component" value="Unassembled WGS sequence"/>
</dbReference>
<feature type="region of interest" description="Disordered" evidence="1">
    <location>
        <begin position="151"/>
        <end position="208"/>
    </location>
</feature>
<comment type="caution">
    <text evidence="3">The sequence shown here is derived from an EMBL/GenBank/DDBJ whole genome shotgun (WGS) entry which is preliminary data.</text>
</comment>
<organism evidence="3 4">
    <name type="scientific">Porites lobata</name>
    <dbReference type="NCBI Taxonomy" id="104759"/>
    <lineage>
        <taxon>Eukaryota</taxon>
        <taxon>Metazoa</taxon>
        <taxon>Cnidaria</taxon>
        <taxon>Anthozoa</taxon>
        <taxon>Hexacorallia</taxon>
        <taxon>Scleractinia</taxon>
        <taxon>Fungiina</taxon>
        <taxon>Poritidae</taxon>
        <taxon>Porites</taxon>
    </lineage>
</organism>
<keyword evidence="2" id="KW-1133">Transmembrane helix</keyword>
<evidence type="ECO:0000313" key="4">
    <source>
        <dbReference type="Proteomes" id="UP001159405"/>
    </source>
</evidence>
<keyword evidence="4" id="KW-1185">Reference proteome</keyword>
<sequence>LKNFDIEKEANEAAKSGNVENYCTELAQRLEQSINEAMEDVIEYVTKFKEQVLAILREEEEREELGDVAENAERPDAKFKSLPDALHNIVEQLRKLQEDREIICNCLTTAVNEYPLILQRQITEEVARVIEKVSVAAKDLLVKLEVREPDEESCASVAETDEPQAATSSADGDGEKLERSESDKSSANTPITELGDEHVIPTPPPPPPVKSLYLDKVDEINERILRHRKHQVNQVKRELNFAIARLTSEVITSYEQASALQKQNSPVLEKSIIEFLKNQETKKTFFIKEITERLHIVLRMLTSEPGVNDPNLELRNLNETVKLLHLLQSTRACHLDKISVTRIMNEKNGVLFYLLLFVGVFLIVLALSLNGEWLALIMFVAIIFIFIVKAWQGIFSSRKRKIEEMVDQSKIEIINIVNDFLFFYLMAYAVDAYDFEISEDDLKHMKYYRERLNARPLTTALRSFDINENYESTRLPGVYEISQDSKVIYIGGNPCLSNIRDCLNAHFSGNDGLPIGEYLSGPAKNKWKSIFIRWLTCAKPNEVAWFLLSDFQMQHGCYPPFNYPAE</sequence>
<feature type="non-terminal residue" evidence="3">
    <location>
        <position position="1"/>
    </location>
</feature>
<evidence type="ECO:0000256" key="2">
    <source>
        <dbReference type="SAM" id="Phobius"/>
    </source>
</evidence>
<keyword evidence="2" id="KW-0472">Membrane</keyword>
<evidence type="ECO:0000313" key="3">
    <source>
        <dbReference type="EMBL" id="CAH3148940.1"/>
    </source>
</evidence>
<feature type="compositionally biased region" description="Basic and acidic residues" evidence="1">
    <location>
        <begin position="173"/>
        <end position="184"/>
    </location>
</feature>
<keyword evidence="2" id="KW-0812">Transmembrane</keyword>
<dbReference type="EMBL" id="CALNXK010000085">
    <property type="protein sequence ID" value="CAH3148940.1"/>
    <property type="molecule type" value="Genomic_DNA"/>
</dbReference>
<feature type="non-terminal residue" evidence="3">
    <location>
        <position position="566"/>
    </location>
</feature>
<feature type="transmembrane region" description="Helical" evidence="2">
    <location>
        <begin position="350"/>
        <end position="367"/>
    </location>
</feature>
<name>A0ABN8PUD9_9CNID</name>
<gene>
    <name evidence="3" type="ORF">PLOB_00046889</name>
</gene>
<protein>
    <submittedName>
        <fullName evidence="3">Uncharacterized protein</fullName>
    </submittedName>
</protein>
<reference evidence="3 4" key="1">
    <citation type="submission" date="2022-05" db="EMBL/GenBank/DDBJ databases">
        <authorList>
            <consortium name="Genoscope - CEA"/>
            <person name="William W."/>
        </authorList>
    </citation>
    <scope>NUCLEOTIDE SEQUENCE [LARGE SCALE GENOMIC DNA]</scope>
</reference>
<proteinExistence type="predicted"/>
<feature type="transmembrane region" description="Helical" evidence="2">
    <location>
        <begin position="373"/>
        <end position="391"/>
    </location>
</feature>